<feature type="domain" description="Protein kinase" evidence="1">
    <location>
        <begin position="1"/>
        <end position="158"/>
    </location>
</feature>
<gene>
    <name evidence="2" type="ORF">TRFO_01775</name>
</gene>
<dbReference type="EMBL" id="MLAK01000926">
    <property type="protein sequence ID" value="OHT01158.1"/>
    <property type="molecule type" value="Genomic_DNA"/>
</dbReference>
<name>A0A1J4JUG3_9EUKA</name>
<proteinExistence type="predicted"/>
<dbReference type="PROSITE" id="PS50011">
    <property type="entry name" value="PROTEIN_KINASE_DOM"/>
    <property type="match status" value="1"/>
</dbReference>
<comment type="caution">
    <text evidence="2">The sequence shown here is derived from an EMBL/GenBank/DDBJ whole genome shotgun (WGS) entry which is preliminary data.</text>
</comment>
<dbReference type="AlphaFoldDB" id="A0A1J4JUG3"/>
<evidence type="ECO:0000259" key="1">
    <source>
        <dbReference type="PROSITE" id="PS50011"/>
    </source>
</evidence>
<organism evidence="2 3">
    <name type="scientific">Tritrichomonas foetus</name>
    <dbReference type="NCBI Taxonomy" id="1144522"/>
    <lineage>
        <taxon>Eukaryota</taxon>
        <taxon>Metamonada</taxon>
        <taxon>Parabasalia</taxon>
        <taxon>Tritrichomonadida</taxon>
        <taxon>Tritrichomonadidae</taxon>
        <taxon>Tritrichomonas</taxon>
    </lineage>
</organism>
<protein>
    <recommendedName>
        <fullName evidence="1">Protein kinase domain-containing protein</fullName>
    </recommendedName>
</protein>
<dbReference type="InterPro" id="IPR000719">
    <property type="entry name" value="Prot_kinase_dom"/>
</dbReference>
<dbReference type="InterPro" id="IPR011009">
    <property type="entry name" value="Kinase-like_dom_sf"/>
</dbReference>
<dbReference type="OrthoDB" id="4062651at2759"/>
<reference evidence="2" key="1">
    <citation type="submission" date="2016-10" db="EMBL/GenBank/DDBJ databases">
        <authorList>
            <person name="Benchimol M."/>
            <person name="Almeida L.G."/>
            <person name="Vasconcelos A.T."/>
            <person name="Perreira-Neves A."/>
            <person name="Rosa I.A."/>
            <person name="Tasca T."/>
            <person name="Bogo M.R."/>
            <person name="de Souza W."/>
        </authorList>
    </citation>
    <scope>NUCLEOTIDE SEQUENCE [LARGE SCALE GENOMIC DNA]</scope>
    <source>
        <strain evidence="2">K</strain>
    </source>
</reference>
<evidence type="ECO:0000313" key="3">
    <source>
        <dbReference type="Proteomes" id="UP000179807"/>
    </source>
</evidence>
<dbReference type="Pfam" id="PF00069">
    <property type="entry name" value="Pkinase"/>
    <property type="match status" value="1"/>
</dbReference>
<dbReference type="PROSITE" id="PS00108">
    <property type="entry name" value="PROTEIN_KINASE_ST"/>
    <property type="match status" value="1"/>
</dbReference>
<accession>A0A1J4JUG3</accession>
<dbReference type="Gene3D" id="1.10.510.10">
    <property type="entry name" value="Transferase(Phosphotransferase) domain 1"/>
    <property type="match status" value="1"/>
</dbReference>
<dbReference type="GO" id="GO:0005524">
    <property type="term" value="F:ATP binding"/>
    <property type="evidence" value="ECO:0007669"/>
    <property type="project" value="InterPro"/>
</dbReference>
<dbReference type="PANTHER" id="PTHR24362">
    <property type="entry name" value="SERINE/THREONINE-PROTEIN KINASE NEK"/>
    <property type="match status" value="1"/>
</dbReference>
<dbReference type="GO" id="GO:0004672">
    <property type="term" value="F:protein kinase activity"/>
    <property type="evidence" value="ECO:0007669"/>
    <property type="project" value="InterPro"/>
</dbReference>
<evidence type="ECO:0000313" key="2">
    <source>
        <dbReference type="EMBL" id="OHT01158.1"/>
    </source>
</evidence>
<dbReference type="Proteomes" id="UP000179807">
    <property type="component" value="Unassembled WGS sequence"/>
</dbReference>
<keyword evidence="3" id="KW-1185">Reference proteome</keyword>
<sequence>MSNQRLIQVASQLISAVSYAHTQKVAHLDIKPPNVLFNEFGHVALVDFGISQIGQSLTKNNACTIAYAPPEIVNKSAGTPIDPFKADSWSVGITLLEFALGKYPLPLSNERELINSISAAKFSIPPSLPPALQSIIARCLIPNPSTRISMLQAEKEILASLKISGTYSIKTMTLNGKAIGQIIRERSSTNLIDADSSGLHTNLFTSGMNTGTTGSAGSSKKFPVALTNMGTKVTYPGTNGLPTKKPISMSTTKMILSRSAMGGLTRQGASQTKFRATPITIPNVIH</sequence>
<dbReference type="PANTHER" id="PTHR24362:SF309">
    <property type="entry name" value="PROTEIN KINASE DOMAIN-CONTAINING PROTEIN"/>
    <property type="match status" value="1"/>
</dbReference>
<dbReference type="InterPro" id="IPR008271">
    <property type="entry name" value="Ser/Thr_kinase_AS"/>
</dbReference>
<dbReference type="GeneID" id="94825007"/>
<dbReference type="VEuPathDB" id="TrichDB:TRFO_01775"/>
<dbReference type="SUPFAM" id="SSF56112">
    <property type="entry name" value="Protein kinase-like (PK-like)"/>
    <property type="match status" value="1"/>
</dbReference>
<dbReference type="RefSeq" id="XP_068354294.1">
    <property type="nucleotide sequence ID" value="XM_068490303.1"/>
</dbReference>
<dbReference type="SMART" id="SM00220">
    <property type="entry name" value="S_TKc"/>
    <property type="match status" value="1"/>
</dbReference>